<dbReference type="EMBL" id="CP036276">
    <property type="protein sequence ID" value="QDU45759.1"/>
    <property type="molecule type" value="Genomic_DNA"/>
</dbReference>
<organism evidence="3 4">
    <name type="scientific">Symmachiella dynata</name>
    <dbReference type="NCBI Taxonomy" id="2527995"/>
    <lineage>
        <taxon>Bacteria</taxon>
        <taxon>Pseudomonadati</taxon>
        <taxon>Planctomycetota</taxon>
        <taxon>Planctomycetia</taxon>
        <taxon>Planctomycetales</taxon>
        <taxon>Planctomycetaceae</taxon>
        <taxon>Symmachiella</taxon>
    </lineage>
</organism>
<gene>
    <name evidence="3" type="ORF">Mal52_42550</name>
</gene>
<evidence type="ECO:0000313" key="3">
    <source>
        <dbReference type="EMBL" id="QDU45759.1"/>
    </source>
</evidence>
<proteinExistence type="predicted"/>
<evidence type="ECO:0000256" key="1">
    <source>
        <dbReference type="SAM" id="Coils"/>
    </source>
</evidence>
<dbReference type="RefSeq" id="WP_145378306.1">
    <property type="nucleotide sequence ID" value="NZ_CP036270.1"/>
</dbReference>
<keyword evidence="2" id="KW-0812">Transmembrane</keyword>
<keyword evidence="2" id="KW-1133">Transmembrane helix</keyword>
<evidence type="ECO:0000256" key="2">
    <source>
        <dbReference type="SAM" id="Phobius"/>
    </source>
</evidence>
<evidence type="ECO:0000313" key="4">
    <source>
        <dbReference type="Proteomes" id="UP000319383"/>
    </source>
</evidence>
<keyword evidence="2" id="KW-0472">Membrane</keyword>
<reference evidence="3 4" key="1">
    <citation type="submission" date="2019-02" db="EMBL/GenBank/DDBJ databases">
        <title>Deep-cultivation of Planctomycetes and their phenomic and genomic characterization uncovers novel biology.</title>
        <authorList>
            <person name="Wiegand S."/>
            <person name="Jogler M."/>
            <person name="Boedeker C."/>
            <person name="Pinto D."/>
            <person name="Vollmers J."/>
            <person name="Rivas-Marin E."/>
            <person name="Kohn T."/>
            <person name="Peeters S.H."/>
            <person name="Heuer A."/>
            <person name="Rast P."/>
            <person name="Oberbeckmann S."/>
            <person name="Bunk B."/>
            <person name="Jeske O."/>
            <person name="Meyerdierks A."/>
            <person name="Storesund J.E."/>
            <person name="Kallscheuer N."/>
            <person name="Luecker S."/>
            <person name="Lage O.M."/>
            <person name="Pohl T."/>
            <person name="Merkel B.J."/>
            <person name="Hornburger P."/>
            <person name="Mueller R.-W."/>
            <person name="Bruemmer F."/>
            <person name="Labrenz M."/>
            <person name="Spormann A.M."/>
            <person name="Op den Camp H."/>
            <person name="Overmann J."/>
            <person name="Amann R."/>
            <person name="Jetten M.S.M."/>
            <person name="Mascher T."/>
            <person name="Medema M.H."/>
            <person name="Devos D.P."/>
            <person name="Kaster A.-K."/>
            <person name="Ovreas L."/>
            <person name="Rohde M."/>
            <person name="Galperin M.Y."/>
            <person name="Jogler C."/>
        </authorList>
    </citation>
    <scope>NUCLEOTIDE SEQUENCE [LARGE SCALE GENOMIC DNA]</scope>
    <source>
        <strain evidence="3 4">Mal52</strain>
    </source>
</reference>
<accession>A0A517ZTG4</accession>
<keyword evidence="4" id="KW-1185">Reference proteome</keyword>
<protein>
    <submittedName>
        <fullName evidence="3">Uncharacterized protein</fullName>
    </submittedName>
</protein>
<name>A0A517ZTG4_9PLAN</name>
<feature type="coiled-coil region" evidence="1">
    <location>
        <begin position="89"/>
        <end position="120"/>
    </location>
</feature>
<dbReference type="KEGG" id="sdyn:Mal52_42550"/>
<dbReference type="Proteomes" id="UP000319383">
    <property type="component" value="Chromosome"/>
</dbReference>
<keyword evidence="1" id="KW-0175">Coiled coil</keyword>
<feature type="transmembrane region" description="Helical" evidence="2">
    <location>
        <begin position="6"/>
        <end position="30"/>
    </location>
</feature>
<dbReference type="AlphaFoldDB" id="A0A517ZTG4"/>
<sequence length="163" mass="18414">MKSVVVTIMIAVPAIIVILPLAMFVYSVWIQKRTDARIRRAGGPRTLSEIKAAIGQRPYSLVSIPNESGKPEVWICLCDVGPCEILEVADQTRSQRDDVRQAVEDLFNEFQKKLETVENKMNLDFKGDRLHPVPFSGGTLDYLEDHIGFPAIRKIDLCYINLK</sequence>